<evidence type="ECO:0000313" key="3">
    <source>
        <dbReference type="Proteomes" id="UP000249341"/>
    </source>
</evidence>
<dbReference type="SUPFAM" id="SSF51735">
    <property type="entry name" value="NAD(P)-binding Rossmann-fold domains"/>
    <property type="match status" value="1"/>
</dbReference>
<comment type="caution">
    <text evidence="2">The sequence shown here is derived from an EMBL/GenBank/DDBJ whole genome shotgun (WGS) entry which is preliminary data.</text>
</comment>
<name>A0A327Z9R1_9ACTN</name>
<keyword evidence="3" id="KW-1185">Reference proteome</keyword>
<dbReference type="RefSeq" id="WP_146616976.1">
    <property type="nucleotide sequence ID" value="NZ_JACHWI010000002.1"/>
</dbReference>
<accession>A0A327Z9R1</accession>
<reference evidence="2 3" key="1">
    <citation type="submission" date="2018-06" db="EMBL/GenBank/DDBJ databases">
        <title>Genomic Encyclopedia of Type Strains, Phase III (KMG-III): the genomes of soil and plant-associated and newly described type strains.</title>
        <authorList>
            <person name="Whitman W."/>
        </authorList>
    </citation>
    <scope>NUCLEOTIDE SEQUENCE [LARGE SCALE GENOMIC DNA]</scope>
    <source>
        <strain evidence="2 3">CGMCC 4.7090</strain>
    </source>
</reference>
<dbReference type="OrthoDB" id="2860165at2"/>
<dbReference type="InterPro" id="IPR052228">
    <property type="entry name" value="Sec_Metab_Biosynth_Oxidored"/>
</dbReference>
<dbReference type="GO" id="GO:0016491">
    <property type="term" value="F:oxidoreductase activity"/>
    <property type="evidence" value="ECO:0007669"/>
    <property type="project" value="UniProtKB-KW"/>
</dbReference>
<dbReference type="InterPro" id="IPR036291">
    <property type="entry name" value="NAD(P)-bd_dom_sf"/>
</dbReference>
<dbReference type="PANTHER" id="PTHR47534">
    <property type="entry name" value="YALI0E05731P"/>
    <property type="match status" value="1"/>
</dbReference>
<gene>
    <name evidence="2" type="ORF">B0I29_1208</name>
</gene>
<sequence>MRTAAIRTVVITGGTRGIGGALASRLTARGDRVVALGSADADLSSVRETEDLVSKLPDRIDLLVLAAGSFSTRRRETAEGLEHTFAVSVLSRFLLVERLLPALARGTDPVVVSLCGVGGIPAGRIRWDDLQLTRDFSLFTSTMQGARILDLLGTGFADRHPESPVRYVLYNPLFVNSGMHRQLDQPLRTIVGAAASVLGQSPDASADRLERAIDELTAAKLTALRRGKPVSVTTGPADAERLYAALDGLVSRRTSG</sequence>
<keyword evidence="1" id="KW-0560">Oxidoreductase</keyword>
<proteinExistence type="predicted"/>
<dbReference type="InterPro" id="IPR002347">
    <property type="entry name" value="SDR_fam"/>
</dbReference>
<dbReference type="AlphaFoldDB" id="A0A327Z9R1"/>
<dbReference type="PRINTS" id="PR00081">
    <property type="entry name" value="GDHRDH"/>
</dbReference>
<evidence type="ECO:0000313" key="2">
    <source>
        <dbReference type="EMBL" id="RAK28241.1"/>
    </source>
</evidence>
<dbReference type="Proteomes" id="UP000249341">
    <property type="component" value="Unassembled WGS sequence"/>
</dbReference>
<organism evidence="2 3">
    <name type="scientific">Actinoplanes lutulentus</name>
    <dbReference type="NCBI Taxonomy" id="1287878"/>
    <lineage>
        <taxon>Bacteria</taxon>
        <taxon>Bacillati</taxon>
        <taxon>Actinomycetota</taxon>
        <taxon>Actinomycetes</taxon>
        <taxon>Micromonosporales</taxon>
        <taxon>Micromonosporaceae</taxon>
        <taxon>Actinoplanes</taxon>
    </lineage>
</organism>
<dbReference type="Gene3D" id="3.40.50.720">
    <property type="entry name" value="NAD(P)-binding Rossmann-like Domain"/>
    <property type="match status" value="1"/>
</dbReference>
<dbReference type="PANTHER" id="PTHR47534:SF3">
    <property type="entry name" value="ALCOHOL DEHYDROGENASE-LIKE C-TERMINAL DOMAIN-CONTAINING PROTEIN"/>
    <property type="match status" value="1"/>
</dbReference>
<evidence type="ECO:0000256" key="1">
    <source>
        <dbReference type="ARBA" id="ARBA00023002"/>
    </source>
</evidence>
<dbReference type="EMBL" id="QLMJ01000020">
    <property type="protein sequence ID" value="RAK28241.1"/>
    <property type="molecule type" value="Genomic_DNA"/>
</dbReference>
<protein>
    <submittedName>
        <fullName evidence="2">NAD(P)-dependent dehydrogenase (Short-subunit alcohol dehydrogenase family)</fullName>
    </submittedName>
</protein>